<evidence type="ECO:0000313" key="15">
    <source>
        <dbReference type="EMBL" id="KAB7506318.1"/>
    </source>
</evidence>
<dbReference type="AlphaFoldDB" id="A0A5N5TIX4"/>
<evidence type="ECO:0000256" key="3">
    <source>
        <dbReference type="ARBA" id="ARBA00018681"/>
    </source>
</evidence>
<organism evidence="15 16">
    <name type="scientific">Armadillidium nasatum</name>
    <dbReference type="NCBI Taxonomy" id="96803"/>
    <lineage>
        <taxon>Eukaryota</taxon>
        <taxon>Metazoa</taxon>
        <taxon>Ecdysozoa</taxon>
        <taxon>Arthropoda</taxon>
        <taxon>Crustacea</taxon>
        <taxon>Multicrustacea</taxon>
        <taxon>Malacostraca</taxon>
        <taxon>Eumalacostraca</taxon>
        <taxon>Peracarida</taxon>
        <taxon>Isopoda</taxon>
        <taxon>Oniscidea</taxon>
        <taxon>Crinocheta</taxon>
        <taxon>Armadillidiidae</taxon>
        <taxon>Armadillidium</taxon>
    </lineage>
</organism>
<dbReference type="Proteomes" id="UP000326759">
    <property type="component" value="Unassembled WGS sequence"/>
</dbReference>
<keyword evidence="7" id="KW-0999">Mitochondrion inner membrane</keyword>
<evidence type="ECO:0000256" key="6">
    <source>
        <dbReference type="ARBA" id="ARBA00022692"/>
    </source>
</evidence>
<evidence type="ECO:0000256" key="4">
    <source>
        <dbReference type="ARBA" id="ARBA00022448"/>
    </source>
</evidence>
<dbReference type="PANTHER" id="PTHR15469">
    <property type="entry name" value="NADH-UBIQUINONE OXIDOREDUCTASE B15 SUBUNIT"/>
    <property type="match status" value="1"/>
</dbReference>
<evidence type="ECO:0000256" key="11">
    <source>
        <dbReference type="ARBA" id="ARBA00023136"/>
    </source>
</evidence>
<feature type="transmembrane region" description="Helical" evidence="14">
    <location>
        <begin position="67"/>
        <end position="84"/>
    </location>
</feature>
<evidence type="ECO:0000256" key="1">
    <source>
        <dbReference type="ARBA" id="ARBA00004434"/>
    </source>
</evidence>
<evidence type="ECO:0000256" key="8">
    <source>
        <dbReference type="ARBA" id="ARBA00022982"/>
    </source>
</evidence>
<dbReference type="InterPro" id="IPR009866">
    <property type="entry name" value="NADH_UbQ_OxRdtase_NDUFB4_su"/>
</dbReference>
<dbReference type="EMBL" id="SEYY01000880">
    <property type="protein sequence ID" value="KAB7506318.1"/>
    <property type="molecule type" value="Genomic_DNA"/>
</dbReference>
<dbReference type="Pfam" id="PF07225">
    <property type="entry name" value="NDUF_B4"/>
    <property type="match status" value="1"/>
</dbReference>
<keyword evidence="10" id="KW-0496">Mitochondrion</keyword>
<sequence>MATQSDREVMEFRRQMKEKLKKEFRRQYWDPFKHAAGDGHVFDPALQRYMSMRACQYDYFKATPRTTIAGLLSISPIFITYFFVRRERKKLEEDCGTGKIAYEDRKYKFMV</sequence>
<evidence type="ECO:0000256" key="9">
    <source>
        <dbReference type="ARBA" id="ARBA00022989"/>
    </source>
</evidence>
<evidence type="ECO:0000256" key="10">
    <source>
        <dbReference type="ARBA" id="ARBA00023128"/>
    </source>
</evidence>
<evidence type="ECO:0000256" key="14">
    <source>
        <dbReference type="SAM" id="Phobius"/>
    </source>
</evidence>
<comment type="similarity">
    <text evidence="2">Belongs to the complex I NDUFB4 subunit family.</text>
</comment>
<keyword evidence="6 14" id="KW-0812">Transmembrane</keyword>
<evidence type="ECO:0000256" key="2">
    <source>
        <dbReference type="ARBA" id="ARBA00007260"/>
    </source>
</evidence>
<accession>A0A5N5TIX4</accession>
<keyword evidence="5" id="KW-0679">Respiratory chain</keyword>
<evidence type="ECO:0000313" key="16">
    <source>
        <dbReference type="Proteomes" id="UP000326759"/>
    </source>
</evidence>
<dbReference type="GO" id="GO:0005743">
    <property type="term" value="C:mitochondrial inner membrane"/>
    <property type="evidence" value="ECO:0007669"/>
    <property type="project" value="UniProtKB-SubCell"/>
</dbReference>
<evidence type="ECO:0000256" key="13">
    <source>
        <dbReference type="ARBA" id="ARBA00030987"/>
    </source>
</evidence>
<gene>
    <name evidence="15" type="ORF">Anas_04482</name>
</gene>
<dbReference type="PANTHER" id="PTHR15469:SF0">
    <property type="entry name" value="NADH DEHYDROGENASE [UBIQUINONE] 1 BETA SUBCOMPLEX SUBUNIT 4"/>
    <property type="match status" value="1"/>
</dbReference>
<comment type="caution">
    <text evidence="15">The sequence shown here is derived from an EMBL/GenBank/DDBJ whole genome shotgun (WGS) entry which is preliminary data.</text>
</comment>
<keyword evidence="8" id="KW-0249">Electron transport</keyword>
<reference evidence="15 16" key="1">
    <citation type="journal article" date="2019" name="PLoS Biol.">
        <title>Sex chromosomes control vertical transmission of feminizing Wolbachia symbionts in an isopod.</title>
        <authorList>
            <person name="Becking T."/>
            <person name="Chebbi M.A."/>
            <person name="Giraud I."/>
            <person name="Moumen B."/>
            <person name="Laverre T."/>
            <person name="Caubet Y."/>
            <person name="Peccoud J."/>
            <person name="Gilbert C."/>
            <person name="Cordaux R."/>
        </authorList>
    </citation>
    <scope>NUCLEOTIDE SEQUENCE [LARGE SCALE GENOMIC DNA]</scope>
    <source>
        <strain evidence="15">ANa2</strain>
        <tissue evidence="15">Whole body excluding digestive tract and cuticle</tissue>
    </source>
</reference>
<keyword evidence="11 14" id="KW-0472">Membrane</keyword>
<keyword evidence="4" id="KW-0813">Transport</keyword>
<evidence type="ECO:0000256" key="7">
    <source>
        <dbReference type="ARBA" id="ARBA00022792"/>
    </source>
</evidence>
<keyword evidence="9 14" id="KW-1133">Transmembrane helix</keyword>
<protein>
    <recommendedName>
        <fullName evidence="3">NADH dehydrogenase [ubiquinone] 1 beta subcomplex subunit 4</fullName>
    </recommendedName>
    <alternativeName>
        <fullName evidence="12">Complex I-B15</fullName>
    </alternativeName>
    <alternativeName>
        <fullName evidence="13">NADH-ubiquinone oxidoreductase B15 subunit</fullName>
    </alternativeName>
</protein>
<evidence type="ECO:0000256" key="12">
    <source>
        <dbReference type="ARBA" id="ARBA00030212"/>
    </source>
</evidence>
<name>A0A5N5TIX4_9CRUS</name>
<proteinExistence type="inferred from homology"/>
<evidence type="ECO:0000256" key="5">
    <source>
        <dbReference type="ARBA" id="ARBA00022660"/>
    </source>
</evidence>
<comment type="subcellular location">
    <subcellularLocation>
        <location evidence="1">Mitochondrion inner membrane</location>
        <topology evidence="1">Single-pass membrane protein</topology>
    </subcellularLocation>
</comment>
<keyword evidence="16" id="KW-1185">Reference proteome</keyword>
<dbReference type="OrthoDB" id="5818798at2759"/>